<dbReference type="InterPro" id="IPR047137">
    <property type="entry name" value="ORF3"/>
</dbReference>
<dbReference type="PANTHER" id="PTHR33824:SF7">
    <property type="entry name" value="POLYKETIDE CYCLASE_DEHYDRASE AND LIPID TRANSPORT SUPERFAMILY PROTEIN"/>
    <property type="match status" value="1"/>
</dbReference>
<proteinExistence type="predicted"/>
<dbReference type="InterPro" id="IPR005031">
    <property type="entry name" value="COQ10_START"/>
</dbReference>
<dbReference type="AlphaFoldDB" id="A0A835YU76"/>
<dbReference type="EMBL" id="JAFCMP010000334">
    <property type="protein sequence ID" value="KAG5181371.1"/>
    <property type="molecule type" value="Genomic_DNA"/>
</dbReference>
<evidence type="ECO:0000313" key="3">
    <source>
        <dbReference type="Proteomes" id="UP000664859"/>
    </source>
</evidence>
<gene>
    <name evidence="2" type="ORF">JKP88DRAFT_261182</name>
</gene>
<accession>A0A835YU76</accession>
<dbReference type="SUPFAM" id="SSF55961">
    <property type="entry name" value="Bet v1-like"/>
    <property type="match status" value="1"/>
</dbReference>
<feature type="domain" description="Coenzyme Q-binding protein COQ10 START" evidence="1">
    <location>
        <begin position="17"/>
        <end position="120"/>
    </location>
</feature>
<reference evidence="2" key="1">
    <citation type="submission" date="2021-02" db="EMBL/GenBank/DDBJ databases">
        <title>First Annotated Genome of the Yellow-green Alga Tribonema minus.</title>
        <authorList>
            <person name="Mahan K.M."/>
        </authorList>
    </citation>
    <scope>NUCLEOTIDE SEQUENCE</scope>
    <source>
        <strain evidence="2">UTEX B ZZ1240</strain>
    </source>
</reference>
<dbReference type="Pfam" id="PF03364">
    <property type="entry name" value="Polyketide_cyc"/>
    <property type="match status" value="1"/>
</dbReference>
<dbReference type="PANTHER" id="PTHR33824">
    <property type="entry name" value="POLYKETIDE CYCLASE/DEHYDRASE AND LIPID TRANSPORT SUPERFAMILY PROTEIN"/>
    <property type="match status" value="1"/>
</dbReference>
<protein>
    <recommendedName>
        <fullName evidence="1">Coenzyme Q-binding protein COQ10 START domain-containing protein</fullName>
    </recommendedName>
</protein>
<keyword evidence="3" id="KW-1185">Reference proteome</keyword>
<dbReference type="Gene3D" id="3.30.530.20">
    <property type="match status" value="1"/>
</dbReference>
<dbReference type="Proteomes" id="UP000664859">
    <property type="component" value="Unassembled WGS sequence"/>
</dbReference>
<evidence type="ECO:0000313" key="2">
    <source>
        <dbReference type="EMBL" id="KAG5181371.1"/>
    </source>
</evidence>
<dbReference type="InterPro" id="IPR023393">
    <property type="entry name" value="START-like_dom_sf"/>
</dbReference>
<evidence type="ECO:0000259" key="1">
    <source>
        <dbReference type="Pfam" id="PF03364"/>
    </source>
</evidence>
<comment type="caution">
    <text evidence="2">The sequence shown here is derived from an EMBL/GenBank/DDBJ whole genome shotgun (WGS) entry which is preliminary data.</text>
</comment>
<dbReference type="OrthoDB" id="47798at2759"/>
<organism evidence="2 3">
    <name type="scientific">Tribonema minus</name>
    <dbReference type="NCBI Taxonomy" id="303371"/>
    <lineage>
        <taxon>Eukaryota</taxon>
        <taxon>Sar</taxon>
        <taxon>Stramenopiles</taxon>
        <taxon>Ochrophyta</taxon>
        <taxon>PX clade</taxon>
        <taxon>Xanthophyceae</taxon>
        <taxon>Tribonematales</taxon>
        <taxon>Tribonemataceae</taxon>
        <taxon>Tribonema</taxon>
    </lineage>
</organism>
<sequence length="180" mass="19991">MQTVVCKWVDECVVLDIPASAETAYALYSQLDQHPRWSPWLYAVTYDRDQGSSTWALRVLGLRVSWESVNTVEEPPTEISWKSVTGLQNRGRVVFSDVAPDRCTMTLTLSYDIPRAIAAVLKLQAAEALVKRTILRDLKRFSTVLTGVDCIDFEPEGDDDLDAAAQTARAPNGNADVTLE</sequence>
<name>A0A835YU76_9STRA</name>